<gene>
    <name evidence="3" type="ORF">HR15_11890</name>
</gene>
<proteinExistence type="predicted"/>
<dbReference type="InterPro" id="IPR043738">
    <property type="entry name" value="DUF5683"/>
</dbReference>
<dbReference type="RefSeq" id="WP_039426927.1">
    <property type="nucleotide sequence ID" value="NZ_JRAK01000163.1"/>
</dbReference>
<accession>A0A0A2F0K9</accession>
<dbReference type="Proteomes" id="UP000030146">
    <property type="component" value="Unassembled WGS sequence"/>
</dbReference>
<name>A0A0A2F0K9_9PORP</name>
<evidence type="ECO:0000259" key="2">
    <source>
        <dbReference type="Pfam" id="PF18935"/>
    </source>
</evidence>
<keyword evidence="4" id="KW-1185">Reference proteome</keyword>
<dbReference type="Pfam" id="PF18935">
    <property type="entry name" value="DUF5683"/>
    <property type="match status" value="1"/>
</dbReference>
<feature type="signal peptide" evidence="1">
    <location>
        <begin position="1"/>
        <end position="22"/>
    </location>
</feature>
<evidence type="ECO:0000313" key="3">
    <source>
        <dbReference type="EMBL" id="KGN83560.1"/>
    </source>
</evidence>
<sequence length="235" mass="26145">MSGSRWRIVVLFLCLCLSQAAAQSVVPDSLARPATSAADTATTKLPDTLRVQTPSLPAATASPRDLSTAKAWKPNSTRALLYSALLPGAGQIYNRKYWKLPIVWGAFTGCGYAILWNNKTYTEYRKAYADFMSGDPSQTAWHNFLPFGADPADYVKSEQLRARLKRGTEYYRRNRDLSIIITLGVYFLTMLDAYVDAELFDFNISPDLSFHFSPTVGTDDKSGLFRYGVSCGLTF</sequence>
<dbReference type="EMBL" id="JRAK01000163">
    <property type="protein sequence ID" value="KGN83560.1"/>
    <property type="molecule type" value="Genomic_DNA"/>
</dbReference>
<comment type="caution">
    <text evidence="3">The sequence shown here is derived from an EMBL/GenBank/DDBJ whole genome shotgun (WGS) entry which is preliminary data.</text>
</comment>
<protein>
    <recommendedName>
        <fullName evidence="2">DUF5683 domain-containing protein</fullName>
    </recommendedName>
</protein>
<dbReference type="AlphaFoldDB" id="A0A0A2F0K9"/>
<organism evidence="3 4">
    <name type="scientific">Porphyromonas gulae</name>
    <dbReference type="NCBI Taxonomy" id="111105"/>
    <lineage>
        <taxon>Bacteria</taxon>
        <taxon>Pseudomonadati</taxon>
        <taxon>Bacteroidota</taxon>
        <taxon>Bacteroidia</taxon>
        <taxon>Bacteroidales</taxon>
        <taxon>Porphyromonadaceae</taxon>
        <taxon>Porphyromonas</taxon>
    </lineage>
</organism>
<evidence type="ECO:0000313" key="4">
    <source>
        <dbReference type="Proteomes" id="UP000030146"/>
    </source>
</evidence>
<feature type="domain" description="DUF5683" evidence="2">
    <location>
        <begin position="73"/>
        <end position="235"/>
    </location>
</feature>
<evidence type="ECO:0000256" key="1">
    <source>
        <dbReference type="SAM" id="SignalP"/>
    </source>
</evidence>
<reference evidence="3 4" key="1">
    <citation type="submission" date="2014-08" db="EMBL/GenBank/DDBJ databases">
        <title>Porphyromonas gulae strain:COT-052_OH3439 Genome sequencing.</title>
        <authorList>
            <person name="Wallis C."/>
            <person name="Deusch O."/>
            <person name="O'Flynn C."/>
            <person name="Davis I."/>
            <person name="Jospin G."/>
            <person name="Darling A.E."/>
            <person name="Coil D.A."/>
            <person name="Alexiev A."/>
            <person name="Horsfall A."/>
            <person name="Kirkwood N."/>
            <person name="Harris S."/>
            <person name="Eisen J.A."/>
        </authorList>
    </citation>
    <scope>NUCLEOTIDE SEQUENCE [LARGE SCALE GENOMIC DNA]</scope>
    <source>
        <strain evidence="4">COT-052 OH3439</strain>
    </source>
</reference>
<feature type="chain" id="PRO_5001998560" description="DUF5683 domain-containing protein" evidence="1">
    <location>
        <begin position="23"/>
        <end position="235"/>
    </location>
</feature>
<keyword evidence="1" id="KW-0732">Signal</keyword>